<feature type="transmembrane region" description="Helical" evidence="2">
    <location>
        <begin position="670"/>
        <end position="691"/>
    </location>
</feature>
<evidence type="ECO:0000313" key="3">
    <source>
        <dbReference type="EMBL" id="GMI40018.1"/>
    </source>
</evidence>
<keyword evidence="2" id="KW-0812">Transmembrane</keyword>
<proteinExistence type="predicted"/>
<comment type="caution">
    <text evidence="3">The sequence shown here is derived from an EMBL/GenBank/DDBJ whole genome shotgun (WGS) entry which is preliminary data.</text>
</comment>
<dbReference type="OrthoDB" id="196605at2759"/>
<keyword evidence="2" id="KW-0472">Membrane</keyword>
<dbReference type="EMBL" id="BRYA01001170">
    <property type="protein sequence ID" value="GMI40018.1"/>
    <property type="molecule type" value="Genomic_DNA"/>
</dbReference>
<reference evidence="4" key="1">
    <citation type="journal article" date="2023" name="Commun. Biol.">
        <title>Genome analysis of Parmales, the sister group of diatoms, reveals the evolutionary specialization of diatoms from phago-mixotrophs to photoautotrophs.</title>
        <authorList>
            <person name="Ban H."/>
            <person name="Sato S."/>
            <person name="Yoshikawa S."/>
            <person name="Yamada K."/>
            <person name="Nakamura Y."/>
            <person name="Ichinomiya M."/>
            <person name="Sato N."/>
            <person name="Blanc-Mathieu R."/>
            <person name="Endo H."/>
            <person name="Kuwata A."/>
            <person name="Ogata H."/>
        </authorList>
    </citation>
    <scope>NUCLEOTIDE SEQUENCE [LARGE SCALE GENOMIC DNA]</scope>
</reference>
<evidence type="ECO:0000256" key="1">
    <source>
        <dbReference type="SAM" id="MobiDB-lite"/>
    </source>
</evidence>
<feature type="compositionally biased region" description="Pro residues" evidence="1">
    <location>
        <begin position="161"/>
        <end position="172"/>
    </location>
</feature>
<evidence type="ECO:0000313" key="4">
    <source>
        <dbReference type="Proteomes" id="UP001165065"/>
    </source>
</evidence>
<evidence type="ECO:0008006" key="5">
    <source>
        <dbReference type="Google" id="ProtNLM"/>
    </source>
</evidence>
<dbReference type="Proteomes" id="UP001165065">
    <property type="component" value="Unassembled WGS sequence"/>
</dbReference>
<gene>
    <name evidence="3" type="ORF">TrCOL_g2028</name>
</gene>
<dbReference type="Pfam" id="PF13289">
    <property type="entry name" value="SIR2_2"/>
    <property type="match status" value="1"/>
</dbReference>
<keyword evidence="2" id="KW-1133">Transmembrane helix</keyword>
<protein>
    <recommendedName>
        <fullName evidence="5">SIR2-like domain-containing protein</fullName>
    </recommendedName>
</protein>
<feature type="region of interest" description="Disordered" evidence="1">
    <location>
        <begin position="140"/>
        <end position="177"/>
    </location>
</feature>
<organism evidence="3 4">
    <name type="scientific">Triparma columacea</name>
    <dbReference type="NCBI Taxonomy" id="722753"/>
    <lineage>
        <taxon>Eukaryota</taxon>
        <taxon>Sar</taxon>
        <taxon>Stramenopiles</taxon>
        <taxon>Ochrophyta</taxon>
        <taxon>Bolidophyceae</taxon>
        <taxon>Parmales</taxon>
        <taxon>Triparmaceae</taxon>
        <taxon>Triparma</taxon>
    </lineage>
</organism>
<accession>A0A9W7GAK3</accession>
<sequence>MNLATALSLDSWSTPELNPIGEGCKVNHICPHPDKERNRIRDPSSTPDVGVGARYQEVFVDLLSMKSCLHSRHSRYVLDPRFHNMLTDEDRAFKEQILEFMGGLTTEAMRSSAFETFKSHLQEYGYDSRYSERKNFVKSLEKHRKPNSGMPIISSPLLSPSSPPHTPSPSLPSTPSLKKPYPTPTYGHVFVANNSVCDMYCDAFLCPCEIGDRDEGRVPAGTIHTQFRRRLRNEQKAFYDELYPTDTRKDLTFEENKTLCFFKHWPFARFHNEPLLALPMPVLGEVGFQSWKVSKQEHLELLRKTLTCYFTSTVKLFRTKRVKPLAYRRRYLLALPVIGTGYGNAGDITGEVLKMLLTESCKAVKANDDLDVCIVCADFATFTHCQSMRRKMMKANGSLWPSFNVLNKERWKQAKELAVLAARGELSLFVGAGTSIASGGLSWIALLKKIESDFRPPKLWDGREGLEGVELLVADDLDELCEKETDKYGKRLGLKKRIAELTDRPFPSLLMCLLASLRTKATITQNYDTQAETSLENVNVRQREGRLSVIPYKPVKGATSWVLKMHGCVTAVDDIIITTSDFETFESSKMKALQGLVQSQLMTSHILIVGFSMNDPNYLRIIAEVRAALMGVDSSGLGVGKDKKVANKMFDILGDSKEELRVPDRHSSHVAASFLPIAAVAVLLSAIIAILNKTVEITIKLKNP</sequence>
<feature type="compositionally biased region" description="Low complexity" evidence="1">
    <location>
        <begin position="151"/>
        <end position="160"/>
    </location>
</feature>
<keyword evidence="4" id="KW-1185">Reference proteome</keyword>
<dbReference type="AlphaFoldDB" id="A0A9W7GAK3"/>
<name>A0A9W7GAK3_9STRA</name>
<evidence type="ECO:0000256" key="2">
    <source>
        <dbReference type="SAM" id="Phobius"/>
    </source>
</evidence>